<keyword evidence="5" id="KW-0804">Transcription</keyword>
<comment type="subcellular location">
    <subcellularLocation>
        <location evidence="1">Nucleus</location>
    </subcellularLocation>
</comment>
<evidence type="ECO:0000256" key="6">
    <source>
        <dbReference type="ARBA" id="ARBA00023242"/>
    </source>
</evidence>
<evidence type="ECO:0000256" key="1">
    <source>
        <dbReference type="ARBA" id="ARBA00004123"/>
    </source>
</evidence>
<evidence type="ECO:0000256" key="7">
    <source>
        <dbReference type="SAM" id="Coils"/>
    </source>
</evidence>
<dbReference type="Gene3D" id="1.20.5.170">
    <property type="match status" value="2"/>
</dbReference>
<dbReference type="SMART" id="SM00338">
    <property type="entry name" value="BRLZ"/>
    <property type="match status" value="2"/>
</dbReference>
<dbReference type="PANTHER" id="PTHR45967:SF7">
    <property type="entry name" value="BZIP TRANSCRIPTION FACTOR 16"/>
    <property type="match status" value="1"/>
</dbReference>
<comment type="caution">
    <text evidence="10">The sequence shown here is derived from an EMBL/GenBank/DDBJ whole genome shotgun (WGS) entry which is preliminary data.</text>
</comment>
<sequence>MASNEMQKSSSDKEPKTLPPPPPSSQAYSSMPPHGFVASSPQPHPYMWGVQHMMPPYGTPTHSGLINIAPMLCLLKMEWPKLLGDSASDGSNEGSDANSQNDSGSEHDGKDDTSENGTSANGLRDGSVATPLQPVSQTVPVTDAGVPGPPTNLNIGTDYWGAPASASTLVPGVLAPVSRDGGHSQPWLQDDREVRRKQSNRESARRSRLRKQAECDELAQRADVLNGENASLREEINKLRSQTNFYHSLHLKALTWTRTSKNHQTSLKNTSQRQKRRKQSNRESARRSRLRKQAECDELAQRADVLNGENASLREEINKLRSQTNFYHSLHLKALTWTRTSKNHQTSLKNTSQRQKMVVGDEWVGNIVSLALLED</sequence>
<keyword evidence="4" id="KW-0238">DNA-binding</keyword>
<dbReference type="EMBL" id="QGKW02001911">
    <property type="protein sequence ID" value="KAF2567968.1"/>
    <property type="molecule type" value="Genomic_DNA"/>
</dbReference>
<feature type="coiled-coil region" evidence="7">
    <location>
        <begin position="215"/>
        <end position="242"/>
    </location>
</feature>
<feature type="compositionally biased region" description="Basic and acidic residues" evidence="8">
    <location>
        <begin position="104"/>
        <end position="113"/>
    </location>
</feature>
<feature type="region of interest" description="Disordered" evidence="8">
    <location>
        <begin position="1"/>
        <end position="37"/>
    </location>
</feature>
<dbReference type="SUPFAM" id="SSF57959">
    <property type="entry name" value="Leucine zipper domain"/>
    <property type="match status" value="2"/>
</dbReference>
<feature type="compositionally biased region" description="Basic and acidic residues" evidence="8">
    <location>
        <begin position="280"/>
        <end position="294"/>
    </location>
</feature>
<dbReference type="PROSITE" id="PS00036">
    <property type="entry name" value="BZIP_BASIC"/>
    <property type="match status" value="2"/>
</dbReference>
<dbReference type="PROSITE" id="PS50217">
    <property type="entry name" value="BZIP"/>
    <property type="match status" value="2"/>
</dbReference>
<dbReference type="InterPro" id="IPR044827">
    <property type="entry name" value="GBF-like"/>
</dbReference>
<dbReference type="InterPro" id="IPR045314">
    <property type="entry name" value="bZIP_plant_GBF1"/>
</dbReference>
<keyword evidence="3" id="KW-0805">Transcription regulation</keyword>
<evidence type="ECO:0000313" key="11">
    <source>
        <dbReference type="Proteomes" id="UP000712281"/>
    </source>
</evidence>
<evidence type="ECO:0000256" key="3">
    <source>
        <dbReference type="ARBA" id="ARBA00023015"/>
    </source>
</evidence>
<dbReference type="GO" id="GO:0005634">
    <property type="term" value="C:nucleus"/>
    <property type="evidence" value="ECO:0007669"/>
    <property type="project" value="UniProtKB-SubCell"/>
</dbReference>
<reference evidence="10" key="1">
    <citation type="submission" date="2019-12" db="EMBL/GenBank/DDBJ databases">
        <title>Genome sequencing and annotation of Brassica cretica.</title>
        <authorList>
            <person name="Studholme D.J."/>
            <person name="Sarris P.F."/>
        </authorList>
    </citation>
    <scope>NUCLEOTIDE SEQUENCE</scope>
    <source>
        <strain evidence="10">PFS-001/15</strain>
        <tissue evidence="10">Leaf</tissue>
    </source>
</reference>
<evidence type="ECO:0000259" key="9">
    <source>
        <dbReference type="PROSITE" id="PS50217"/>
    </source>
</evidence>
<feature type="compositionally biased region" description="Polar residues" evidence="8">
    <location>
        <begin position="260"/>
        <end position="270"/>
    </location>
</feature>
<feature type="compositionally biased region" description="Basic and acidic residues" evidence="8">
    <location>
        <begin position="189"/>
        <end position="211"/>
    </location>
</feature>
<evidence type="ECO:0000313" key="10">
    <source>
        <dbReference type="EMBL" id="KAF2567968.1"/>
    </source>
</evidence>
<dbReference type="Pfam" id="PF16596">
    <property type="entry name" value="MFMR_assoc"/>
    <property type="match status" value="1"/>
</dbReference>
<dbReference type="Pfam" id="PF00170">
    <property type="entry name" value="bZIP_1"/>
    <property type="match status" value="2"/>
</dbReference>
<comment type="similarity">
    <text evidence="2">Belongs to the bZIP family.</text>
</comment>
<evidence type="ECO:0000256" key="4">
    <source>
        <dbReference type="ARBA" id="ARBA00023125"/>
    </source>
</evidence>
<evidence type="ECO:0000256" key="5">
    <source>
        <dbReference type="ARBA" id="ARBA00023163"/>
    </source>
</evidence>
<feature type="coiled-coil region" evidence="7">
    <location>
        <begin position="296"/>
        <end position="323"/>
    </location>
</feature>
<dbReference type="GO" id="GO:0003700">
    <property type="term" value="F:DNA-binding transcription factor activity"/>
    <property type="evidence" value="ECO:0007669"/>
    <property type="project" value="InterPro"/>
</dbReference>
<organism evidence="10 11">
    <name type="scientific">Brassica cretica</name>
    <name type="common">Mustard</name>
    <dbReference type="NCBI Taxonomy" id="69181"/>
    <lineage>
        <taxon>Eukaryota</taxon>
        <taxon>Viridiplantae</taxon>
        <taxon>Streptophyta</taxon>
        <taxon>Embryophyta</taxon>
        <taxon>Tracheophyta</taxon>
        <taxon>Spermatophyta</taxon>
        <taxon>Magnoliopsida</taxon>
        <taxon>eudicotyledons</taxon>
        <taxon>Gunneridae</taxon>
        <taxon>Pentapetalae</taxon>
        <taxon>rosids</taxon>
        <taxon>malvids</taxon>
        <taxon>Brassicales</taxon>
        <taxon>Brassicaceae</taxon>
        <taxon>Brassiceae</taxon>
        <taxon>Brassica</taxon>
    </lineage>
</organism>
<feature type="region of interest" description="Disordered" evidence="8">
    <location>
        <begin position="85"/>
        <end position="130"/>
    </location>
</feature>
<dbReference type="CDD" id="cd14702">
    <property type="entry name" value="bZIP_plant_GBF1"/>
    <property type="match status" value="2"/>
</dbReference>
<evidence type="ECO:0000256" key="2">
    <source>
        <dbReference type="ARBA" id="ARBA00007163"/>
    </source>
</evidence>
<feature type="domain" description="BZIP" evidence="9">
    <location>
        <begin position="271"/>
        <end position="323"/>
    </location>
</feature>
<dbReference type="Pfam" id="PF07777">
    <property type="entry name" value="MFMR"/>
    <property type="match status" value="1"/>
</dbReference>
<dbReference type="InterPro" id="IPR046347">
    <property type="entry name" value="bZIP_sf"/>
</dbReference>
<dbReference type="GO" id="GO:0000976">
    <property type="term" value="F:transcription cis-regulatory region binding"/>
    <property type="evidence" value="ECO:0007669"/>
    <property type="project" value="UniProtKB-ARBA"/>
</dbReference>
<feature type="compositionally biased region" description="Polar residues" evidence="8">
    <location>
        <begin position="88"/>
        <end position="103"/>
    </location>
</feature>
<feature type="region of interest" description="Disordered" evidence="8">
    <location>
        <begin position="175"/>
        <end position="211"/>
    </location>
</feature>
<gene>
    <name evidence="10" type="ORF">F2Q68_00027981</name>
</gene>
<proteinExistence type="inferred from homology"/>
<dbReference type="InterPro" id="IPR012900">
    <property type="entry name" value="MFMR"/>
</dbReference>
<dbReference type="InterPro" id="IPR004827">
    <property type="entry name" value="bZIP"/>
</dbReference>
<feature type="domain" description="BZIP" evidence="9">
    <location>
        <begin position="190"/>
        <end position="242"/>
    </location>
</feature>
<evidence type="ECO:0000256" key="8">
    <source>
        <dbReference type="SAM" id="MobiDB-lite"/>
    </source>
</evidence>
<protein>
    <recommendedName>
        <fullName evidence="9">BZIP domain-containing protein</fullName>
    </recommendedName>
</protein>
<keyword evidence="6" id="KW-0539">Nucleus</keyword>
<feature type="non-terminal residue" evidence="10">
    <location>
        <position position="1"/>
    </location>
</feature>
<accession>A0A8S9IDY2</accession>
<feature type="region of interest" description="Disordered" evidence="8">
    <location>
        <begin position="260"/>
        <end position="294"/>
    </location>
</feature>
<dbReference type="Proteomes" id="UP000712281">
    <property type="component" value="Unassembled WGS sequence"/>
</dbReference>
<name>A0A8S9IDY2_BRACR</name>
<dbReference type="PANTHER" id="PTHR45967">
    <property type="entry name" value="G-BOX-BINDING FACTOR 3-RELATED"/>
    <property type="match status" value="1"/>
</dbReference>
<keyword evidence="7" id="KW-0175">Coiled coil</keyword>
<dbReference type="AlphaFoldDB" id="A0A8S9IDY2"/>